<keyword evidence="5" id="KW-0028">Amino-acid biosynthesis</keyword>
<comment type="similarity">
    <text evidence="3">Belongs to the class-I DAHP synthase family.</text>
</comment>
<dbReference type="Pfam" id="PF00793">
    <property type="entry name" value="DAHP_synth_1"/>
    <property type="match status" value="3"/>
</dbReference>
<proteinExistence type="inferred from homology"/>
<evidence type="ECO:0000259" key="12">
    <source>
        <dbReference type="Pfam" id="PF00793"/>
    </source>
</evidence>
<dbReference type="PANTHER" id="PTHR21225:SF12">
    <property type="entry name" value="PHOSPHO-2-DEHYDRO-3-DEOXYHEPTONATE ALDOLASE, TYROSINE-INHIBITED"/>
    <property type="match status" value="1"/>
</dbReference>
<evidence type="ECO:0000256" key="2">
    <source>
        <dbReference type="ARBA" id="ARBA00004688"/>
    </source>
</evidence>
<evidence type="ECO:0000256" key="1">
    <source>
        <dbReference type="ARBA" id="ARBA00003726"/>
    </source>
</evidence>
<dbReference type="GO" id="GO:0008652">
    <property type="term" value="P:amino acid biosynthetic process"/>
    <property type="evidence" value="ECO:0007669"/>
    <property type="project" value="UniProtKB-KW"/>
</dbReference>
<feature type="domain" description="DAHP synthetase I/KDSA" evidence="12">
    <location>
        <begin position="607"/>
        <end position="907"/>
    </location>
</feature>
<dbReference type="Gene3D" id="3.20.20.70">
    <property type="entry name" value="Aldolase class I"/>
    <property type="match status" value="3"/>
</dbReference>
<dbReference type="InterPro" id="IPR006218">
    <property type="entry name" value="DAHP1/KDSA"/>
</dbReference>
<feature type="domain" description="DAHP synthetase I/KDSA" evidence="12">
    <location>
        <begin position="218"/>
        <end position="517"/>
    </location>
</feature>
<evidence type="ECO:0000256" key="3">
    <source>
        <dbReference type="ARBA" id="ARBA00007985"/>
    </source>
</evidence>
<dbReference type="SUPFAM" id="SSF51569">
    <property type="entry name" value="Aldolase"/>
    <property type="match status" value="3"/>
</dbReference>
<dbReference type="GO" id="GO:0005737">
    <property type="term" value="C:cytoplasm"/>
    <property type="evidence" value="ECO:0007669"/>
    <property type="project" value="TreeGrafter"/>
</dbReference>
<dbReference type="GO" id="GO:0003849">
    <property type="term" value="F:3-deoxy-7-phosphoheptulonate synthase activity"/>
    <property type="evidence" value="ECO:0007669"/>
    <property type="project" value="UniProtKB-EC"/>
</dbReference>
<dbReference type="InterPro" id="IPR013785">
    <property type="entry name" value="Aldolase_TIM"/>
</dbReference>
<dbReference type="InterPro" id="IPR006219">
    <property type="entry name" value="DAHP_synth_1"/>
</dbReference>
<evidence type="ECO:0000256" key="6">
    <source>
        <dbReference type="ARBA" id="ARBA00022679"/>
    </source>
</evidence>
<organism evidence="13">
    <name type="scientific">Lotharella globosa</name>
    <dbReference type="NCBI Taxonomy" id="91324"/>
    <lineage>
        <taxon>Eukaryota</taxon>
        <taxon>Sar</taxon>
        <taxon>Rhizaria</taxon>
        <taxon>Cercozoa</taxon>
        <taxon>Chlorarachniophyceae</taxon>
        <taxon>Lotharella</taxon>
    </lineage>
</organism>
<dbReference type="PANTHER" id="PTHR21225">
    <property type="entry name" value="PHOSPHO-2-DEHYDRO-3-DEOXYHEPTONATE ALDOLASE DAHP SYNTHETASE"/>
    <property type="match status" value="1"/>
</dbReference>
<evidence type="ECO:0000313" key="13">
    <source>
        <dbReference type="EMBL" id="CAE0655008.1"/>
    </source>
</evidence>
<evidence type="ECO:0000256" key="7">
    <source>
        <dbReference type="ARBA" id="ARBA00023141"/>
    </source>
</evidence>
<reference evidence="13" key="1">
    <citation type="submission" date="2021-01" db="EMBL/GenBank/DDBJ databases">
        <authorList>
            <person name="Corre E."/>
            <person name="Pelletier E."/>
            <person name="Niang G."/>
            <person name="Scheremetjew M."/>
            <person name="Finn R."/>
            <person name="Kale V."/>
            <person name="Holt S."/>
            <person name="Cochrane G."/>
            <person name="Meng A."/>
            <person name="Brown T."/>
            <person name="Cohen L."/>
        </authorList>
    </citation>
    <scope>NUCLEOTIDE SEQUENCE</scope>
    <source>
        <strain evidence="13">CCCM811</strain>
    </source>
</reference>
<accession>A0A7S3YL75</accession>
<keyword evidence="6" id="KW-0808">Transferase</keyword>
<dbReference type="EC" id="2.5.1.54" evidence="4"/>
<keyword evidence="7" id="KW-0057">Aromatic amino acid biosynthesis</keyword>
<evidence type="ECO:0000256" key="11">
    <source>
        <dbReference type="ARBA" id="ARBA00047508"/>
    </source>
</evidence>
<dbReference type="FunFam" id="3.20.20.70:FF:000005">
    <property type="entry name" value="Phospho-2-dehydro-3-deoxyheptonate aldolase"/>
    <property type="match status" value="2"/>
</dbReference>
<dbReference type="NCBIfam" id="NF009395">
    <property type="entry name" value="PRK12755.1"/>
    <property type="match status" value="2"/>
</dbReference>
<comment type="function">
    <text evidence="1">Stereospecific condensation of phosphoenolpyruvate (PEP) and D-erythrose-4-phosphate (E4P) giving rise to 3-deoxy-D-arabino-heptulosonate-7-phosphate (DAHP).</text>
</comment>
<evidence type="ECO:0000256" key="5">
    <source>
        <dbReference type="ARBA" id="ARBA00022605"/>
    </source>
</evidence>
<evidence type="ECO:0000256" key="9">
    <source>
        <dbReference type="ARBA" id="ARBA00031349"/>
    </source>
</evidence>
<evidence type="ECO:0000256" key="4">
    <source>
        <dbReference type="ARBA" id="ARBA00012694"/>
    </source>
</evidence>
<dbReference type="AlphaFoldDB" id="A0A7S3YL75"/>
<feature type="domain" description="DAHP synthetase I/KDSA" evidence="12">
    <location>
        <begin position="7"/>
        <end position="128"/>
    </location>
</feature>
<name>A0A7S3YL75_9EUKA</name>
<gene>
    <name evidence="13" type="ORF">LGLO00237_LOCUS7219</name>
</gene>
<evidence type="ECO:0000256" key="8">
    <source>
        <dbReference type="ARBA" id="ARBA00031111"/>
    </source>
</evidence>
<comment type="pathway">
    <text evidence="2">Metabolic intermediate biosynthesis; chorismate biosynthesis; chorismate from D-erythrose 4-phosphate and phosphoenolpyruvate: step 1/7.</text>
</comment>
<dbReference type="NCBIfam" id="TIGR00034">
    <property type="entry name" value="aroFGH"/>
    <property type="match status" value="2"/>
</dbReference>
<sequence>MAAIVHTKGNSACHVILRGGQNPAGEYESNYDQDSIKKVETMMTAAGISPACVVDCSHANSCKKHTNQPIAGNAIAKQVAEGCQTIKGVMIESNLVAGNQKLKPGKTDVSCLVYGQSVTDACMDFKSTLVVLEELAAAVRARRKLKSAASVKPQSSPKLTAKPSDEYKESLSSIYRWTDDIHIRKISPLLPPECMHREIACTDEIAKTVFEARTAVADILAKRDDRLVVIVGPCSIHDTKAAIDYAKLLKAERDNLKEDLHIIMRVYFEKPRTTVGWKGLINDPRLDGSYRINEGLRKARGLLLDLNEMGVHAGVEFLDTISPQFIADLVVWGAIGARTTESQVHRELASGISAPVGFKNGTSGNIKIAVDACMAGRGAHSFLSVTKQGMAAIVHTKGNSACHVILRGGQNPAGEYESNYDQDSIKKVETMMTAAGISPACVVDCSHANSCKKHTNQPIAGNAIAKQVAEGCQTIKGVMIESNLVAGNQKLKPGKTDVSCLVYGQSVTDACMDFKSTLVVLEELAAAVRARRKLKSAASVKPQSSPKLTAKPSDEYKESLSSIYRWTDDIHIRKISPLLPPECMHREIACTDEIAKTVFEARTAVADILAKRDDRLVVIVGPCSIHDTKAAIDYAKLLKAERDNLKEDLHIIMRVYFEKPRTTVGWNLINDPDLDGTFKINKGLRLARGLLAELAKMGLPSGVEFLDVMSPQYLAEFVSWGAIGARTTESQIHRELVSALSAPVGFKNGTSGNVKVAVDAVMAATCPHSFLSITKQGLSAIVHTKGNDMAHVILRGGQVGKMWCQNYDEDSVNQVCKKMEAAGLRPNVMVDMSHANSCKDHKNQPSVCEAICKQLENGQNGLMGVMIESHIKAGNQKLKPGVTDVKTLKYGVSVTDACMDFETTKECLRKLAASVRARRAKNKAGQ</sequence>
<dbReference type="EMBL" id="HBIV01009531">
    <property type="protein sequence ID" value="CAE0655008.1"/>
    <property type="molecule type" value="Transcribed_RNA"/>
</dbReference>
<dbReference type="GO" id="GO:0009073">
    <property type="term" value="P:aromatic amino acid family biosynthetic process"/>
    <property type="evidence" value="ECO:0007669"/>
    <property type="project" value="UniProtKB-KW"/>
</dbReference>
<evidence type="ECO:0000256" key="10">
    <source>
        <dbReference type="ARBA" id="ARBA00032193"/>
    </source>
</evidence>
<protein>
    <recommendedName>
        <fullName evidence="4">3-deoxy-7-phosphoheptulonate synthase</fullName>
        <ecNumber evidence="4">2.5.1.54</ecNumber>
    </recommendedName>
    <alternativeName>
        <fullName evidence="10">3-deoxy-D-arabino-heptulosonate 7-phosphate synthase</fullName>
    </alternativeName>
    <alternativeName>
        <fullName evidence="9">DAHP synthase</fullName>
    </alternativeName>
    <alternativeName>
        <fullName evidence="8">Phospho-2-keto-3-deoxyheptonate aldolase</fullName>
    </alternativeName>
</protein>
<comment type="catalytic activity">
    <reaction evidence="11">
        <text>D-erythrose 4-phosphate + phosphoenolpyruvate + H2O = 7-phospho-2-dehydro-3-deoxy-D-arabino-heptonate + phosphate</text>
        <dbReference type="Rhea" id="RHEA:14717"/>
        <dbReference type="ChEBI" id="CHEBI:15377"/>
        <dbReference type="ChEBI" id="CHEBI:16897"/>
        <dbReference type="ChEBI" id="CHEBI:43474"/>
        <dbReference type="ChEBI" id="CHEBI:58394"/>
        <dbReference type="ChEBI" id="CHEBI:58702"/>
        <dbReference type="EC" id="2.5.1.54"/>
    </reaction>
</comment>